<evidence type="ECO:0000313" key="3">
    <source>
        <dbReference type="Proteomes" id="UP001454489"/>
    </source>
</evidence>
<comment type="caution">
    <text evidence="2">The sequence shown here is derived from an EMBL/GenBank/DDBJ whole genome shotgun (WGS) entry which is preliminary data.</text>
</comment>
<evidence type="ECO:0000313" key="2">
    <source>
        <dbReference type="EMBL" id="MEQ2556977.1"/>
    </source>
</evidence>
<feature type="transmembrane region" description="Helical" evidence="1">
    <location>
        <begin position="55"/>
        <end position="73"/>
    </location>
</feature>
<evidence type="ECO:0000256" key="1">
    <source>
        <dbReference type="SAM" id="Phobius"/>
    </source>
</evidence>
<dbReference type="Proteomes" id="UP001454489">
    <property type="component" value="Unassembled WGS sequence"/>
</dbReference>
<name>A0ABV1HB98_9FIRM</name>
<accession>A0ABV1HB98</accession>
<gene>
    <name evidence="2" type="ORF">WMO43_03650</name>
</gene>
<reference evidence="2 3" key="1">
    <citation type="submission" date="2024-03" db="EMBL/GenBank/DDBJ databases">
        <title>Human intestinal bacterial collection.</title>
        <authorList>
            <person name="Pauvert C."/>
            <person name="Hitch T.C.A."/>
            <person name="Clavel T."/>
        </authorList>
    </citation>
    <scope>NUCLEOTIDE SEQUENCE [LARGE SCALE GENOMIC DNA]</scope>
    <source>
        <strain evidence="2 3">CLA-AA-H185</strain>
    </source>
</reference>
<keyword evidence="1" id="KW-1133">Transmembrane helix</keyword>
<protein>
    <submittedName>
        <fullName evidence="2">Uncharacterized protein</fullName>
    </submittedName>
</protein>
<proteinExistence type="predicted"/>
<keyword evidence="3" id="KW-1185">Reference proteome</keyword>
<keyword evidence="1" id="KW-0812">Transmembrane</keyword>
<keyword evidence="1" id="KW-0472">Membrane</keyword>
<feature type="transmembrane region" description="Helical" evidence="1">
    <location>
        <begin position="21"/>
        <end position="43"/>
    </location>
</feature>
<dbReference type="EMBL" id="JBBMEX010000002">
    <property type="protein sequence ID" value="MEQ2556977.1"/>
    <property type="molecule type" value="Genomic_DNA"/>
</dbReference>
<dbReference type="RefSeq" id="WP_353530013.1">
    <property type="nucleotide sequence ID" value="NZ_JBBMEX010000002.1"/>
</dbReference>
<sequence length="84" mass="9316">MTAGIIDYKYKKEKQGVDLETLFVTALTAFTGGIGIIAVFAVLTGADICQWSKKGMVGTYLLLSVLIWGILLLREIRTQKRHDI</sequence>
<organism evidence="2 3">
    <name type="scientific">Maccoyibacter intestinihominis</name>
    <dbReference type="NCBI Taxonomy" id="3133499"/>
    <lineage>
        <taxon>Bacteria</taxon>
        <taxon>Bacillati</taxon>
        <taxon>Bacillota</taxon>
        <taxon>Clostridia</taxon>
        <taxon>Lachnospirales</taxon>
        <taxon>Lachnospiraceae</taxon>
        <taxon>Maccoyibacter</taxon>
    </lineage>
</organism>